<dbReference type="SUPFAM" id="SSF53067">
    <property type="entry name" value="Actin-like ATPase domain"/>
    <property type="match status" value="1"/>
</dbReference>
<dbReference type="Gene3D" id="1.10.10.10">
    <property type="entry name" value="Winged helix-like DNA-binding domain superfamily/Winged helix DNA-binding domain"/>
    <property type="match status" value="1"/>
</dbReference>
<keyword evidence="3" id="KW-1185">Reference proteome</keyword>
<evidence type="ECO:0000313" key="3">
    <source>
        <dbReference type="Proteomes" id="UP000297741"/>
    </source>
</evidence>
<dbReference type="Proteomes" id="UP000297741">
    <property type="component" value="Unassembled WGS sequence"/>
</dbReference>
<proteinExistence type="predicted"/>
<evidence type="ECO:0000259" key="1">
    <source>
        <dbReference type="Pfam" id="PF12802"/>
    </source>
</evidence>
<dbReference type="PANTHER" id="PTHR18964">
    <property type="entry name" value="ROK (REPRESSOR, ORF, KINASE) FAMILY"/>
    <property type="match status" value="1"/>
</dbReference>
<gene>
    <name evidence="2" type="ORF">EEB11_17290</name>
</gene>
<dbReference type="InterPro" id="IPR036388">
    <property type="entry name" value="WH-like_DNA-bd_sf"/>
</dbReference>
<organism evidence="2 3">
    <name type="scientific">Pseudotabrizicola sediminis</name>
    <dbReference type="NCBI Taxonomy" id="2486418"/>
    <lineage>
        <taxon>Bacteria</taxon>
        <taxon>Pseudomonadati</taxon>
        <taxon>Pseudomonadota</taxon>
        <taxon>Alphaproteobacteria</taxon>
        <taxon>Rhodobacterales</taxon>
        <taxon>Paracoccaceae</taxon>
        <taxon>Pseudotabrizicola</taxon>
    </lineage>
</organism>
<dbReference type="InterPro" id="IPR036390">
    <property type="entry name" value="WH_DNA-bd_sf"/>
</dbReference>
<dbReference type="InterPro" id="IPR043129">
    <property type="entry name" value="ATPase_NBD"/>
</dbReference>
<evidence type="ECO:0000313" key="2">
    <source>
        <dbReference type="EMBL" id="TGD41774.1"/>
    </source>
</evidence>
<sequence length="417" mass="44170">MAKTKPYREHRPFYDILAMFKRTRRNDLGPTSRRGAGPESLRAHNERLILGMLHSAGALSAADLARRSGLSAQAVSVILRALSAERLILRGNPTRGRVGQPSVPISINPDGNYVLGSKIGRRSADLVLLGLDGKTRAHKRLPYAWPDPVVVLRWLEDTTVAFRATVPTVAGLGIALPSRLWDWAEEVPEGQIAMQAWRDIDLVATFGATGLPVMVVNDGAAACAAEMTFGTLPHGDEVLYVFVGTFIGGGLASRGSLVLGASGNAGSFGSVLVQGSDGVVQQLIDVASLIGLERALRAKGQTAEVLRLEPTQATLSNPLVDRWITQAAHGIAQAMISAVATTDSRLVIVDGAMPAEILDVLVARVAAFMPRYPLAGIDVPTIQRGTIGPLARAIGAASVVLNERFLAWPADIKGQAA</sequence>
<dbReference type="Pfam" id="PF12802">
    <property type="entry name" value="MarR_2"/>
    <property type="match status" value="1"/>
</dbReference>
<dbReference type="SUPFAM" id="SSF46785">
    <property type="entry name" value="Winged helix' DNA-binding domain"/>
    <property type="match status" value="1"/>
</dbReference>
<dbReference type="InterPro" id="IPR000835">
    <property type="entry name" value="HTH_MarR-typ"/>
</dbReference>
<protein>
    <submittedName>
        <fullName evidence="2">ROK family transcriptional regulator</fullName>
    </submittedName>
</protein>
<dbReference type="EMBL" id="RPEM01000015">
    <property type="protein sequence ID" value="TGD41774.1"/>
    <property type="molecule type" value="Genomic_DNA"/>
</dbReference>
<feature type="domain" description="HTH marR-type" evidence="1">
    <location>
        <begin position="48"/>
        <end position="97"/>
    </location>
</feature>
<dbReference type="InterPro" id="IPR000600">
    <property type="entry name" value="ROK"/>
</dbReference>
<accession>A0ABY2KIR2</accession>
<comment type="caution">
    <text evidence="2">The sequence shown here is derived from an EMBL/GenBank/DDBJ whole genome shotgun (WGS) entry which is preliminary data.</text>
</comment>
<dbReference type="Pfam" id="PF00480">
    <property type="entry name" value="ROK"/>
    <property type="match status" value="1"/>
</dbReference>
<name>A0ABY2KIR2_9RHOB</name>
<dbReference type="PANTHER" id="PTHR18964:SF169">
    <property type="entry name" value="N-ACETYLMANNOSAMINE KINASE"/>
    <property type="match status" value="1"/>
</dbReference>
<dbReference type="Gene3D" id="3.30.420.40">
    <property type="match status" value="2"/>
</dbReference>
<reference evidence="2 3" key="1">
    <citation type="submission" date="2018-11" db="EMBL/GenBank/DDBJ databases">
        <title>Tabrizicola sp. isolated from sediment of alpine lake.</title>
        <authorList>
            <person name="Liu Z."/>
        </authorList>
    </citation>
    <scope>NUCLEOTIDE SEQUENCE [LARGE SCALE GENOMIC DNA]</scope>
    <source>
        <strain evidence="2 3">DRYC-M-16</strain>
    </source>
</reference>